<protein>
    <submittedName>
        <fullName evidence="1">Uncharacterized protein</fullName>
    </submittedName>
</protein>
<sequence length="212" mass="23954">MPDPYCAGLSRRCEFFLFNYSPVAISFCRQRIFGTLDVDVAIRAFVQHETSDMESAQGEEKPVPRASNQSFERLNSFMRASQVLPWGGRKRLDRHCRDLSPQGARYHAGLPGDFVSNKRAIVRIPARSRAPNAVKESIHNTYLIMKISLTDLSATPFLAGHRDLNPLCSLLECLLGAHCHNVTTQIGAVRFHFKIVSDRRLPLHNLTYRNAC</sequence>
<dbReference type="EMBL" id="KQ085891">
    <property type="protein sequence ID" value="KLO18843.1"/>
    <property type="molecule type" value="Genomic_DNA"/>
</dbReference>
<evidence type="ECO:0000313" key="2">
    <source>
        <dbReference type="Proteomes" id="UP000053477"/>
    </source>
</evidence>
<gene>
    <name evidence="1" type="ORF">SCHPADRAFT_102252</name>
</gene>
<keyword evidence="2" id="KW-1185">Reference proteome</keyword>
<dbReference type="Proteomes" id="UP000053477">
    <property type="component" value="Unassembled WGS sequence"/>
</dbReference>
<accession>A0A0H2SAS5</accession>
<organism evidence="1 2">
    <name type="scientific">Schizopora paradoxa</name>
    <dbReference type="NCBI Taxonomy" id="27342"/>
    <lineage>
        <taxon>Eukaryota</taxon>
        <taxon>Fungi</taxon>
        <taxon>Dikarya</taxon>
        <taxon>Basidiomycota</taxon>
        <taxon>Agaricomycotina</taxon>
        <taxon>Agaricomycetes</taxon>
        <taxon>Hymenochaetales</taxon>
        <taxon>Schizoporaceae</taxon>
        <taxon>Schizopora</taxon>
    </lineage>
</organism>
<evidence type="ECO:0000313" key="1">
    <source>
        <dbReference type="EMBL" id="KLO18843.1"/>
    </source>
</evidence>
<reference evidence="1 2" key="1">
    <citation type="submission" date="2015-04" db="EMBL/GenBank/DDBJ databases">
        <title>Complete genome sequence of Schizopora paradoxa KUC8140, a cosmopolitan wood degrader in East Asia.</title>
        <authorList>
            <consortium name="DOE Joint Genome Institute"/>
            <person name="Min B."/>
            <person name="Park H."/>
            <person name="Jang Y."/>
            <person name="Kim J.-J."/>
            <person name="Kim K.H."/>
            <person name="Pangilinan J."/>
            <person name="Lipzen A."/>
            <person name="Riley R."/>
            <person name="Grigoriev I.V."/>
            <person name="Spatafora J.W."/>
            <person name="Choi I.-G."/>
        </authorList>
    </citation>
    <scope>NUCLEOTIDE SEQUENCE [LARGE SCALE GENOMIC DNA]</scope>
    <source>
        <strain evidence="1 2">KUC8140</strain>
    </source>
</reference>
<dbReference type="AlphaFoldDB" id="A0A0H2SAS5"/>
<name>A0A0H2SAS5_9AGAM</name>
<proteinExistence type="predicted"/>
<dbReference type="InParanoid" id="A0A0H2SAS5"/>